<keyword evidence="2" id="KW-0217">Developmental protein</keyword>
<evidence type="ECO:0000256" key="5">
    <source>
        <dbReference type="SAM" id="MobiDB-lite"/>
    </source>
</evidence>
<keyword evidence="3" id="KW-0221">Differentiation</keyword>
<organism evidence="7 8">
    <name type="scientific">Herrania umbratica</name>
    <dbReference type="NCBI Taxonomy" id="108875"/>
    <lineage>
        <taxon>Eukaryota</taxon>
        <taxon>Viridiplantae</taxon>
        <taxon>Streptophyta</taxon>
        <taxon>Embryophyta</taxon>
        <taxon>Tracheophyta</taxon>
        <taxon>Spermatophyta</taxon>
        <taxon>Magnoliopsida</taxon>
        <taxon>eudicotyledons</taxon>
        <taxon>Gunneridae</taxon>
        <taxon>Pentapetalae</taxon>
        <taxon>rosids</taxon>
        <taxon>malvids</taxon>
        <taxon>Malvales</taxon>
        <taxon>Malvaceae</taxon>
        <taxon>Byttnerioideae</taxon>
        <taxon>Herrania</taxon>
    </lineage>
</organism>
<keyword evidence="4" id="KW-0379">Hydroxylation</keyword>
<dbReference type="InterPro" id="IPR039618">
    <property type="entry name" value="CLE9-13"/>
</dbReference>
<proteinExistence type="inferred from homology"/>
<evidence type="ECO:0000313" key="7">
    <source>
        <dbReference type="Proteomes" id="UP000504621"/>
    </source>
</evidence>
<protein>
    <submittedName>
        <fullName evidence="8">CLAVATA3/ESR (CLE)-related protein 13-like</fullName>
    </submittedName>
</protein>
<dbReference type="AlphaFoldDB" id="A0A6J1B1A4"/>
<dbReference type="PANTHER" id="PTHR34359">
    <property type="entry name" value="CLAVATA3/ESR (CLE)-RELATED PROTEIN 10"/>
    <property type="match status" value="1"/>
</dbReference>
<name>A0A6J1B1A4_9ROSI</name>
<evidence type="ECO:0000256" key="6">
    <source>
        <dbReference type="SAM" id="SignalP"/>
    </source>
</evidence>
<dbReference type="RefSeq" id="XP_021292424.1">
    <property type="nucleotide sequence ID" value="XM_021436749.1"/>
</dbReference>
<gene>
    <name evidence="8" type="primary">LOC110422735</name>
</gene>
<dbReference type="GO" id="GO:0030154">
    <property type="term" value="P:cell differentiation"/>
    <property type="evidence" value="ECO:0007669"/>
    <property type="project" value="UniProtKB-KW"/>
</dbReference>
<evidence type="ECO:0000256" key="2">
    <source>
        <dbReference type="ARBA" id="ARBA00022473"/>
    </source>
</evidence>
<evidence type="ECO:0000256" key="3">
    <source>
        <dbReference type="ARBA" id="ARBA00022782"/>
    </source>
</evidence>
<evidence type="ECO:0000256" key="4">
    <source>
        <dbReference type="ARBA" id="ARBA00023278"/>
    </source>
</evidence>
<keyword evidence="7" id="KW-1185">Reference proteome</keyword>
<dbReference type="OrthoDB" id="753861at2759"/>
<feature type="compositionally biased region" description="Basic and acidic residues" evidence="5">
    <location>
        <begin position="88"/>
        <end position="98"/>
    </location>
</feature>
<feature type="region of interest" description="Disordered" evidence="5">
    <location>
        <begin position="69"/>
        <end position="108"/>
    </location>
</feature>
<keyword evidence="6" id="KW-0732">Signal</keyword>
<accession>A0A6J1B1A4</accession>
<feature type="signal peptide" evidence="6">
    <location>
        <begin position="1"/>
        <end position="28"/>
    </location>
</feature>
<dbReference type="GeneID" id="110422735"/>
<reference evidence="8" key="1">
    <citation type="submission" date="2025-08" db="UniProtKB">
        <authorList>
            <consortium name="RefSeq"/>
        </authorList>
    </citation>
    <scope>IDENTIFICATION</scope>
    <source>
        <tissue evidence="8">Leaf</tissue>
    </source>
</reference>
<evidence type="ECO:0000256" key="1">
    <source>
        <dbReference type="ARBA" id="ARBA00005416"/>
    </source>
</evidence>
<feature type="chain" id="PRO_5026730385" evidence="6">
    <location>
        <begin position="29"/>
        <end position="108"/>
    </location>
</feature>
<dbReference type="Proteomes" id="UP000504621">
    <property type="component" value="Unplaced"/>
</dbReference>
<sequence>MAMKSSIHLFSTILWLSILLLFFGWCNLFSKEVDDSHHHRMISVSHHTLSNRKVLASKFDFTPFLHHRRHRPRHVPPVQSQPAGGNEIDPRYDAEKRLVPTGPNPLHH</sequence>
<evidence type="ECO:0000313" key="8">
    <source>
        <dbReference type="RefSeq" id="XP_021292424.1"/>
    </source>
</evidence>
<dbReference type="PANTHER" id="PTHR34359:SF24">
    <property type="entry name" value="INACTIVE PROTEIN FON2 SPARE1"/>
    <property type="match status" value="1"/>
</dbReference>
<comment type="similarity">
    <text evidence="1">Belongs to the CLV3/ESR signal peptide family.</text>
</comment>